<dbReference type="Gene3D" id="4.10.80.30">
    <property type="entry name" value="DNA polymerase, domain 6"/>
    <property type="match status" value="1"/>
</dbReference>
<evidence type="ECO:0000256" key="1">
    <source>
        <dbReference type="ARBA" id="ARBA00022801"/>
    </source>
</evidence>
<name>A0A0T6BQ57_9BACI</name>
<reference evidence="3 4" key="1">
    <citation type="journal article" date="2015" name="Int. J. Syst. Evol. Microbiol.">
        <title>Bacillus glycinifermentans sp. nov., isolated from fermented soybean paste.</title>
        <authorList>
            <person name="Kim S.J."/>
            <person name="Dunlap C.A."/>
            <person name="Kwon S.W."/>
            <person name="Rooney A.P."/>
        </authorList>
    </citation>
    <scope>NUCLEOTIDE SEQUENCE [LARGE SCALE GENOMIC DNA]</scope>
    <source>
        <strain evidence="3 4">GO-13</strain>
    </source>
</reference>
<dbReference type="Pfam" id="PF06605">
    <property type="entry name" value="Prophage_tail"/>
    <property type="match status" value="1"/>
</dbReference>
<dbReference type="Gene3D" id="3.55.50.40">
    <property type="match status" value="1"/>
</dbReference>
<keyword evidence="1" id="KW-0378">Hydrolase</keyword>
<dbReference type="Pfam" id="PF01832">
    <property type="entry name" value="Glucosaminidase"/>
    <property type="match status" value="1"/>
</dbReference>
<dbReference type="InterPro" id="IPR002901">
    <property type="entry name" value="MGlyc_endo_b_GlcNAc-like_dom"/>
</dbReference>
<dbReference type="InterPro" id="IPR051056">
    <property type="entry name" value="Glycosyl_Hydrolase_73"/>
</dbReference>
<dbReference type="GO" id="GO:0004040">
    <property type="term" value="F:amidase activity"/>
    <property type="evidence" value="ECO:0007669"/>
    <property type="project" value="InterPro"/>
</dbReference>
<dbReference type="RefSeq" id="WP_048354914.1">
    <property type="nucleotide sequence ID" value="NZ_LECW02000019.1"/>
</dbReference>
<dbReference type="Pfam" id="PF18994">
    <property type="entry name" value="Prophage_tailD1"/>
    <property type="match status" value="1"/>
</dbReference>
<evidence type="ECO:0000259" key="2">
    <source>
        <dbReference type="SMART" id="SM00047"/>
    </source>
</evidence>
<proteinExistence type="predicted"/>
<dbReference type="InterPro" id="IPR010572">
    <property type="entry name" value="Tail_dom"/>
</dbReference>
<sequence length="570" mass="65273">MANSDFIKEIAPDAQKIYKKYDILASLIIAQACLESAWGTSGLAQKGKNLFGIKGTYNGQYVLMWTTEYDRKGNATRVQAKFRKYPSWYASLQDLAKLYVNGTSWDPDHYKAVVGEKDYKKATAALVKAGYATDPAYATKLNNLIETYNLTQYDSVDDIPIDPDQPDTPIPEPEFPSKEYDGKDITLNQSLPSDVDFPQLHVSTKDGKSVVEITGVSVDLTDDTTGKKSFTFTITKTQENGTEFDLLVNDNILYLDEKKFNHQKYYITDVEVRQENNILTKTVTAAHIFSVLLINNYVNDTVTKKLKLREALDIALKDTDFKYILKAPESEFPSADHENFGDKNSTELMDEIIEDYGLEIDVDNYKIYVYKKMGKRIDFTLDSRYNMPGITIKTSSQNSTTRAWGYGALKEGSNSTDKNPKYEFEPILYVHPDEDKFLIEGKPRWAEPIKDETIKKSSRMVSALKKHVNPYPEMTIEADFKKIYEPKLLEIEQDFWKGDTIHVLADTADGITFEDDVRLISIQYNPLDPYSSPQLTFANFRKDIHDINVDQAKRLRNQKRYIDQLFKTLR</sequence>
<dbReference type="InterPro" id="IPR044051">
    <property type="entry name" value="Prophage_tail_N"/>
</dbReference>
<comment type="caution">
    <text evidence="3">The sequence shown here is derived from an EMBL/GenBank/DDBJ whole genome shotgun (WGS) entry which is preliminary data.</text>
</comment>
<dbReference type="OrthoDB" id="977752at2"/>
<dbReference type="Proteomes" id="UP000036168">
    <property type="component" value="Unassembled WGS sequence"/>
</dbReference>
<dbReference type="Gene3D" id="1.10.530.10">
    <property type="match status" value="1"/>
</dbReference>
<feature type="domain" description="Mannosyl-glycoprotein endo-beta-N-acetylglucosamidase-like" evidence="2">
    <location>
        <begin position="2"/>
        <end position="154"/>
    </location>
</feature>
<evidence type="ECO:0000313" key="4">
    <source>
        <dbReference type="Proteomes" id="UP000036168"/>
    </source>
</evidence>
<organism evidence="3 4">
    <name type="scientific">Bacillus glycinifermentans</name>
    <dbReference type="NCBI Taxonomy" id="1664069"/>
    <lineage>
        <taxon>Bacteria</taxon>
        <taxon>Bacillati</taxon>
        <taxon>Bacillota</taxon>
        <taxon>Bacilli</taxon>
        <taxon>Bacillales</taxon>
        <taxon>Bacillaceae</taxon>
        <taxon>Bacillus</taxon>
    </lineage>
</organism>
<accession>A0A0T6BQ57</accession>
<dbReference type="Gene3D" id="6.20.110.10">
    <property type="match status" value="1"/>
</dbReference>
<dbReference type="STRING" id="1664069.BGLY_3509"/>
<dbReference type="SMART" id="SM00047">
    <property type="entry name" value="LYZ2"/>
    <property type="match status" value="1"/>
</dbReference>
<dbReference type="EMBL" id="LECW02000019">
    <property type="protein sequence ID" value="KRT93742.1"/>
    <property type="molecule type" value="Genomic_DNA"/>
</dbReference>
<dbReference type="PANTHER" id="PTHR33308:SF10">
    <property type="entry name" value="EXO-GLUCOSAMINIDASE LYTG"/>
    <property type="match status" value="1"/>
</dbReference>
<dbReference type="PANTHER" id="PTHR33308">
    <property type="entry name" value="PEPTIDOGLYCAN HYDROLASE FLGJ"/>
    <property type="match status" value="1"/>
</dbReference>
<dbReference type="PRINTS" id="PR01002">
    <property type="entry name" value="FLGFLGJ"/>
</dbReference>
<protein>
    <submittedName>
        <fullName evidence="3">Alkaline phosphatase</fullName>
    </submittedName>
</protein>
<evidence type="ECO:0000313" key="3">
    <source>
        <dbReference type="EMBL" id="KRT93742.1"/>
    </source>
</evidence>
<gene>
    <name evidence="3" type="ORF">AB447_217210</name>
</gene>
<dbReference type="AlphaFoldDB" id="A0A0T6BQ57"/>